<keyword evidence="11" id="KW-1185">Reference proteome</keyword>
<dbReference type="GO" id="GO:0005886">
    <property type="term" value="C:plasma membrane"/>
    <property type="evidence" value="ECO:0007669"/>
    <property type="project" value="UniProtKB-SubCell"/>
</dbReference>
<comment type="caution">
    <text evidence="10">The sequence shown here is derived from an EMBL/GenBank/DDBJ whole genome shotgun (WGS) entry which is preliminary data.</text>
</comment>
<evidence type="ECO:0000256" key="5">
    <source>
        <dbReference type="ARBA" id="ARBA00022692"/>
    </source>
</evidence>
<dbReference type="OrthoDB" id="9793490at2"/>
<comment type="similarity">
    <text evidence="2">Belongs to the binding-protein-dependent transport system permease family. CysTW subfamily.</text>
</comment>
<evidence type="ECO:0000313" key="10">
    <source>
        <dbReference type="EMBL" id="RDD81878.1"/>
    </source>
</evidence>
<sequence>MSTFSATAPVLQHLFPDIEDWSELAQACLDTLLMLGGSLTLTVLFGLPLGVLLYLTGKGQLRAMPKLYGALSLTVNILRSPPFIILMIVLLPLTSLLVGTKLGIRGAIPPLVIGAVPFFARLVETAFREVEHGVIEASQAMGATTWQIVRHVLLPEARVGIWASVTVTAIALVGYTAMGGAIGAGGLGDLAYRYGYLSNKPDYMIVTVLLLIVLVQILQVIGDRIVGYYGRR</sequence>
<dbReference type="InterPro" id="IPR000515">
    <property type="entry name" value="MetI-like"/>
</dbReference>
<dbReference type="GO" id="GO:0048473">
    <property type="term" value="P:D-methionine transmembrane transport"/>
    <property type="evidence" value="ECO:0007669"/>
    <property type="project" value="TreeGrafter"/>
</dbReference>
<feature type="transmembrane region" description="Helical" evidence="8">
    <location>
        <begin position="159"/>
        <end position="183"/>
    </location>
</feature>
<feature type="transmembrane region" description="Helical" evidence="8">
    <location>
        <begin position="102"/>
        <end position="120"/>
    </location>
</feature>
<evidence type="ECO:0000256" key="3">
    <source>
        <dbReference type="ARBA" id="ARBA00022448"/>
    </source>
</evidence>
<dbReference type="InterPro" id="IPR035906">
    <property type="entry name" value="MetI-like_sf"/>
</dbReference>
<dbReference type="InterPro" id="IPR051322">
    <property type="entry name" value="AA_ABC_Transporter_Permease"/>
</dbReference>
<evidence type="ECO:0000256" key="6">
    <source>
        <dbReference type="ARBA" id="ARBA00022989"/>
    </source>
</evidence>
<evidence type="ECO:0000256" key="7">
    <source>
        <dbReference type="ARBA" id="ARBA00023136"/>
    </source>
</evidence>
<dbReference type="EMBL" id="QQAH01000009">
    <property type="protein sequence ID" value="RDD81878.1"/>
    <property type="molecule type" value="Genomic_DNA"/>
</dbReference>
<comment type="subcellular location">
    <subcellularLocation>
        <location evidence="1 8">Cell membrane</location>
        <topology evidence="1 8">Multi-pass membrane protein</topology>
    </subcellularLocation>
</comment>
<dbReference type="NCBIfam" id="NF008049">
    <property type="entry name" value="PRK10782.1"/>
    <property type="match status" value="1"/>
</dbReference>
<feature type="transmembrane region" description="Helical" evidence="8">
    <location>
        <begin position="203"/>
        <end position="222"/>
    </location>
</feature>
<name>A0A369UQ70_9GAMM</name>
<accession>A0A369UQ70</accession>
<keyword evidence="4" id="KW-1003">Cell membrane</keyword>
<keyword evidence="5 8" id="KW-0812">Transmembrane</keyword>
<dbReference type="PANTHER" id="PTHR30450">
    <property type="entry name" value="ABC TRANSPORTER PERMEASE"/>
    <property type="match status" value="1"/>
</dbReference>
<feature type="domain" description="ABC transmembrane type-1" evidence="9">
    <location>
        <begin position="28"/>
        <end position="222"/>
    </location>
</feature>
<dbReference type="Pfam" id="PF00528">
    <property type="entry name" value="BPD_transp_1"/>
    <property type="match status" value="1"/>
</dbReference>
<keyword evidence="6 8" id="KW-1133">Transmembrane helix</keyword>
<organism evidence="10 11">
    <name type="scientific">Dyella tabacisoli</name>
    <dbReference type="NCBI Taxonomy" id="2282381"/>
    <lineage>
        <taxon>Bacteria</taxon>
        <taxon>Pseudomonadati</taxon>
        <taxon>Pseudomonadota</taxon>
        <taxon>Gammaproteobacteria</taxon>
        <taxon>Lysobacterales</taxon>
        <taxon>Rhodanobacteraceae</taxon>
        <taxon>Dyella</taxon>
    </lineage>
</organism>
<evidence type="ECO:0000256" key="2">
    <source>
        <dbReference type="ARBA" id="ARBA00007069"/>
    </source>
</evidence>
<dbReference type="AlphaFoldDB" id="A0A369UQ70"/>
<keyword evidence="3 8" id="KW-0813">Transport</keyword>
<evidence type="ECO:0000313" key="11">
    <source>
        <dbReference type="Proteomes" id="UP000253782"/>
    </source>
</evidence>
<proteinExistence type="inferred from homology"/>
<reference evidence="10 11" key="1">
    <citation type="submission" date="2018-07" db="EMBL/GenBank/DDBJ databases">
        <title>Dyella tabacisoli L4-6T, whole genome shotgun sequence.</title>
        <authorList>
            <person name="Zhou X.-K."/>
            <person name="Li W.-J."/>
            <person name="Duan Y.-Q."/>
        </authorList>
    </citation>
    <scope>NUCLEOTIDE SEQUENCE [LARGE SCALE GENOMIC DNA]</scope>
    <source>
        <strain evidence="10 11">L4-6</strain>
    </source>
</reference>
<dbReference type="SUPFAM" id="SSF161098">
    <property type="entry name" value="MetI-like"/>
    <property type="match status" value="1"/>
</dbReference>
<evidence type="ECO:0000256" key="1">
    <source>
        <dbReference type="ARBA" id="ARBA00004651"/>
    </source>
</evidence>
<evidence type="ECO:0000259" key="9">
    <source>
        <dbReference type="PROSITE" id="PS50928"/>
    </source>
</evidence>
<evidence type="ECO:0000256" key="8">
    <source>
        <dbReference type="RuleBase" id="RU363032"/>
    </source>
</evidence>
<evidence type="ECO:0000256" key="4">
    <source>
        <dbReference type="ARBA" id="ARBA00022475"/>
    </source>
</evidence>
<dbReference type="Proteomes" id="UP000253782">
    <property type="component" value="Unassembled WGS sequence"/>
</dbReference>
<feature type="transmembrane region" description="Helical" evidence="8">
    <location>
        <begin position="67"/>
        <end position="90"/>
    </location>
</feature>
<feature type="transmembrane region" description="Helical" evidence="8">
    <location>
        <begin position="32"/>
        <end position="55"/>
    </location>
</feature>
<keyword evidence="7 8" id="KW-0472">Membrane</keyword>
<dbReference type="FunFam" id="1.10.3720.10:FF:000002">
    <property type="entry name" value="D-methionine ABC transporter permease MetI"/>
    <property type="match status" value="1"/>
</dbReference>
<gene>
    <name evidence="10" type="ORF">DVJ77_11740</name>
</gene>
<dbReference type="Gene3D" id="1.10.3720.10">
    <property type="entry name" value="MetI-like"/>
    <property type="match status" value="1"/>
</dbReference>
<dbReference type="CDD" id="cd06261">
    <property type="entry name" value="TM_PBP2"/>
    <property type="match status" value="1"/>
</dbReference>
<protein>
    <submittedName>
        <fullName evidence="10">ABC transporter permease</fullName>
    </submittedName>
</protein>
<dbReference type="PANTHER" id="PTHR30450:SF1">
    <property type="entry name" value="D-METHIONINE TRANSPORT SYSTEM PERMEASE PROTEIN METI-RELATED"/>
    <property type="match status" value="1"/>
</dbReference>
<dbReference type="PROSITE" id="PS50928">
    <property type="entry name" value="ABC_TM1"/>
    <property type="match status" value="1"/>
</dbReference>